<dbReference type="SMART" id="SM01217">
    <property type="entry name" value="Fn3_like"/>
    <property type="match status" value="1"/>
</dbReference>
<proteinExistence type="inferred from homology"/>
<dbReference type="InterPro" id="IPR050288">
    <property type="entry name" value="Cellulose_deg_GH3"/>
</dbReference>
<keyword evidence="2" id="KW-0378">Hydrolase</keyword>
<comment type="caution">
    <text evidence="4">The sequence shown here is derived from an EMBL/GenBank/DDBJ whole genome shotgun (WGS) entry which is preliminary data.</text>
</comment>
<dbReference type="eggNOG" id="COG1472">
    <property type="taxonomic scope" value="Bacteria"/>
</dbReference>
<evidence type="ECO:0000313" key="4">
    <source>
        <dbReference type="EMBL" id="KCZ57347.1"/>
    </source>
</evidence>
<feature type="domain" description="Fibronectin type III-like" evidence="3">
    <location>
        <begin position="621"/>
        <end position="691"/>
    </location>
</feature>
<organism evidence="4 5">
    <name type="scientific">Hyphomonas beringensis</name>
    <dbReference type="NCBI Taxonomy" id="1280946"/>
    <lineage>
        <taxon>Bacteria</taxon>
        <taxon>Pseudomonadati</taxon>
        <taxon>Pseudomonadota</taxon>
        <taxon>Alphaproteobacteria</taxon>
        <taxon>Hyphomonadales</taxon>
        <taxon>Hyphomonadaceae</taxon>
        <taxon>Hyphomonas</taxon>
    </lineage>
</organism>
<dbReference type="PANTHER" id="PTHR42715:SF3">
    <property type="entry name" value="BETA-GLUCOSIDASE B-RELATED"/>
    <property type="match status" value="1"/>
</dbReference>
<evidence type="ECO:0000259" key="3">
    <source>
        <dbReference type="SMART" id="SM01217"/>
    </source>
</evidence>
<dbReference type="EMBL" id="AWFF01000001">
    <property type="protein sequence ID" value="KCZ57347.1"/>
    <property type="molecule type" value="Genomic_DNA"/>
</dbReference>
<dbReference type="SUPFAM" id="SSF51445">
    <property type="entry name" value="(Trans)glycosidases"/>
    <property type="match status" value="1"/>
</dbReference>
<keyword evidence="5" id="KW-1185">Reference proteome</keyword>
<evidence type="ECO:0000256" key="2">
    <source>
        <dbReference type="ARBA" id="ARBA00022801"/>
    </source>
</evidence>
<name>A0A062UG93_9PROT</name>
<dbReference type="SUPFAM" id="SSF52279">
    <property type="entry name" value="Beta-D-glucan exohydrolase, C-terminal domain"/>
    <property type="match status" value="1"/>
</dbReference>
<dbReference type="Pfam" id="PF00933">
    <property type="entry name" value="Glyco_hydro_3"/>
    <property type="match status" value="1"/>
</dbReference>
<gene>
    <name evidence="4" type="ORF">HY29_01070</name>
</gene>
<reference evidence="4 5" key="1">
    <citation type="journal article" date="2014" name="Antonie Van Leeuwenhoek">
        <title>Hyphomonas beringensis sp. nov. and Hyphomonas chukchiensis sp. nov., isolated from surface seawater of the Bering Sea and Chukchi Sea.</title>
        <authorList>
            <person name="Li C."/>
            <person name="Lai Q."/>
            <person name="Li G."/>
            <person name="Dong C."/>
            <person name="Wang J."/>
            <person name="Liao Y."/>
            <person name="Shao Z."/>
        </authorList>
    </citation>
    <scope>NUCLEOTIDE SEQUENCE [LARGE SCALE GENOMIC DNA]</scope>
    <source>
        <strain evidence="4 5">25B14_1</strain>
    </source>
</reference>
<dbReference type="PATRIC" id="fig|1280946.3.peg.207"/>
<dbReference type="Gene3D" id="3.20.20.300">
    <property type="entry name" value="Glycoside hydrolase, family 3, N-terminal domain"/>
    <property type="match status" value="1"/>
</dbReference>
<dbReference type="Gene3D" id="3.40.50.1700">
    <property type="entry name" value="Glycoside hydrolase family 3 C-terminal domain"/>
    <property type="match status" value="1"/>
</dbReference>
<protein>
    <recommendedName>
        <fullName evidence="3">Fibronectin type III-like domain-containing protein</fullName>
    </recommendedName>
</protein>
<dbReference type="GO" id="GO:0009251">
    <property type="term" value="P:glucan catabolic process"/>
    <property type="evidence" value="ECO:0007669"/>
    <property type="project" value="TreeGrafter"/>
</dbReference>
<dbReference type="InterPro" id="IPR001764">
    <property type="entry name" value="Glyco_hydro_3_N"/>
</dbReference>
<dbReference type="Gene3D" id="2.60.40.10">
    <property type="entry name" value="Immunoglobulins"/>
    <property type="match status" value="1"/>
</dbReference>
<dbReference type="PANTHER" id="PTHR42715">
    <property type="entry name" value="BETA-GLUCOSIDASE"/>
    <property type="match status" value="1"/>
</dbReference>
<accession>A0A062UG93</accession>
<sequence>MTVNTTSKVDALRKMTPEDILMALSLEEKVSMMSGSGFYRIHAEAKKWGATPYPAGGANERLGIDGLKFSDGPRGVIVGHSTCFPCSMARGATFDRDMEREVGEAMAKEARAQGVNLLGQVCINLLRHPGWGRAQETYGEDSYHLGEMGSALSQGTQHHNVISTVKHFAVNSIENTRFKLNVEVDDRVLREIYLPHFRKVIESGCLSVMSAYNKVNGAYCGQNKYLLTDILRDEWGFEGFVHSDWVLGVYSPHGAEAGLDIENPEPAWYGDKLIQAIKDGKISETAVDTAVLRILTTLQKVMLAEDPQSDYPMEAVAGATHTALARKVAEQSAVLLWNREVLPLSRSKTKRLGVFGRLATLENTGDKGSSRVDSPYIVTPLKGLETYLGADAVIYAGDELAPDIAGHAAKDFDAAIVVVGYTAAEEGEYIPSEINLGQDDIPENLSSILDGARQRGGGTSIGGDRGSLSLPPAQIELIQCVAKENPNTIVVIIAGSAVMVEEWIHTAPASLQTFYSGMEGGSALPRLLFGDVSPCGRLPFTVARDQTHYPLFDPSSEYTRYGYWHGYALFDQENTEPRFPFGHGLTYSHFDCTNIRARRTPDGGVEVSVTVQNTGSTEAIETPQLYVSWPACAVIRPRKSLRGFSRVKLAAGQETETTFYVAPRDLAWFDAASRTWRIDSGHYGISVARSARDPDALETTLNFPEEMGLGI</sequence>
<dbReference type="GO" id="GO:0008422">
    <property type="term" value="F:beta-glucosidase activity"/>
    <property type="evidence" value="ECO:0007669"/>
    <property type="project" value="TreeGrafter"/>
</dbReference>
<dbReference type="Pfam" id="PF14310">
    <property type="entry name" value="Fn3-like"/>
    <property type="match status" value="1"/>
</dbReference>
<dbReference type="STRING" id="1280946.HY29_01070"/>
<dbReference type="AlphaFoldDB" id="A0A062UG93"/>
<dbReference type="InterPro" id="IPR002772">
    <property type="entry name" value="Glyco_hydro_3_C"/>
</dbReference>
<dbReference type="PRINTS" id="PR00133">
    <property type="entry name" value="GLHYDRLASE3"/>
</dbReference>
<dbReference type="Proteomes" id="UP000027037">
    <property type="component" value="Unassembled WGS sequence"/>
</dbReference>
<dbReference type="Pfam" id="PF01915">
    <property type="entry name" value="Glyco_hydro_3_C"/>
    <property type="match status" value="1"/>
</dbReference>
<dbReference type="InterPro" id="IPR036962">
    <property type="entry name" value="Glyco_hydro_3_N_sf"/>
</dbReference>
<evidence type="ECO:0000256" key="1">
    <source>
        <dbReference type="ARBA" id="ARBA00005336"/>
    </source>
</evidence>
<dbReference type="InterPro" id="IPR026891">
    <property type="entry name" value="Fn3-like"/>
</dbReference>
<dbReference type="InterPro" id="IPR036881">
    <property type="entry name" value="Glyco_hydro_3_C_sf"/>
</dbReference>
<comment type="similarity">
    <text evidence="1">Belongs to the glycosyl hydrolase 3 family.</text>
</comment>
<evidence type="ECO:0000313" key="5">
    <source>
        <dbReference type="Proteomes" id="UP000027037"/>
    </source>
</evidence>
<dbReference type="InterPro" id="IPR017853">
    <property type="entry name" value="GH"/>
</dbReference>
<dbReference type="InterPro" id="IPR013783">
    <property type="entry name" value="Ig-like_fold"/>
</dbReference>